<evidence type="ECO:0000313" key="2">
    <source>
        <dbReference type="EMBL" id="GJG57302.1"/>
    </source>
</evidence>
<proteinExistence type="predicted"/>
<organism evidence="2 3">
    <name type="scientific">Prevotella lacticifex</name>
    <dbReference type="NCBI Taxonomy" id="2854755"/>
    <lineage>
        <taxon>Bacteria</taxon>
        <taxon>Pseudomonadati</taxon>
        <taxon>Bacteroidota</taxon>
        <taxon>Bacteroidia</taxon>
        <taxon>Bacteroidales</taxon>
        <taxon>Prevotellaceae</taxon>
        <taxon>Prevotella</taxon>
    </lineage>
</organism>
<dbReference type="Gene3D" id="2.160.20.10">
    <property type="entry name" value="Single-stranded right-handed beta-helix, Pectin lyase-like"/>
    <property type="match status" value="3"/>
</dbReference>
<evidence type="ECO:0000256" key="1">
    <source>
        <dbReference type="SAM" id="MobiDB-lite"/>
    </source>
</evidence>
<gene>
    <name evidence="2" type="ORF">PRLR5076_01530</name>
</gene>
<dbReference type="InterPro" id="IPR006626">
    <property type="entry name" value="PbH1"/>
</dbReference>
<sequence length="4062" mass="440686">MLICNKIHRMKEDKTKRAKFSSPFVSLLEGLGEGLVFILLFLFFLLPFSASAQTDTIRYVNAQTGKYANDGKSWDKAKDNVQDAINDLYDYMQRNNLHSGSVYVAAGKYYPSESTGSGSSVLSTSFKIYDGIHLYGGFNPKNPEATPDQRKLSSAPQWKADDPKAKNKPTGSETDRPIGMAANDTIMSYDFKYATILSGNHSTVMGKFDWNNNKKQYDTRFPGNSYHVLWFATNGFCKDDAGKETLFADSLVYGASVDGCVIEDGNASGRTTTERDLTAFGGGAYMVQHATLSNCVVRRCSASRRGGGIYMDRGGTVKHCYIYQCQTLGIGVTDGYGGGVCMENNGALRKSVITNNMARVGGGLMIVYTPEEHPYSTSKYTKDGFDPYASTCIINNNNANTEGGGVALYKGGVLNHCTITNNECTGTDITINNIRYGRTGGLYVYGAGSAFNSVVWGNTCAANNDIQFGYNNASNIFKLATAQRPRLSYMAFSNYDITDWGNSLRSNVFQLDKSNFTASKAGNYPIFEVPSKTAGVNDALLYSPTQWKLNSKSYLEMKGVQVSQLTAFGNMITKSHSARDIFGAVFNPVSALGAVAADEEDYEIAMLPAVDGSDPSTNIPTLFVDPNRVINSLEGKTGNSWDTPLDNVSEAVYDMEKYLSSNKSWTGKTQILVKQGLVTAAGPSSYLYDLQSGEADLQSAALHLLSNMLMYGGYSSKLTGTQVTDYTVEGTGEKIVARNPKENVTRITGNIVDDYKYNSVHCVIFPNVHDAVLDGFYISYGNAEKPDDPTYNGNDAEDSYTYRQAYGYGSGIFIGARSRAERTQDMTGNIVRNCVISNCWAPMGGAAVFVSGDNYMSDNPTQLQKAALTMENCVIHNNAVRNKQDKNTVNQWRASAGIIQAVSNASITLNHCTVVNNVGNVFAAVKHNGNVTPTITVTNSAIYANATDSLGDRSELKADGSNLASLYYSGSSGVAVAGRGNQVDLLYSDKGMGTVSTSDYVPTFGNSRTDDHTYPRFANPVRTIFVQQNADDPTLYGGLVDYTPMDMNPMVNAATVATSEDPSKETDFALHYRAYGGAPDIGAIENTRQPENGSTYYVRTNGSNSNNGLSWSKAFKTLTYALQQAKNNGVKNIWIAAGTYKEGQTVNMVAGVNVYGGFKAYGNPGKREGERDISNLDATYQTILDGSGNKRVVYGSGITTATMWEGLTMQNGKFTANNTTTNAGGVGAYLGGTGITLKNCLVRNNYLTTSVFEHGGAGIYLSGGKVIDCIVRNNIIYANPKGSSAGIYMYGGTVINTMIVENASDYANRNNSSNILGLALAIKADNTKYNKLYNCTFAYNIGWTKSSGAISPSIWDFNDYTTDETAKGMARFYNCIFWGNTGYGNTGENYNTVCRHYWTDKIGLPGILYDCYHSIPCPKFANEGVVKGTHTLDKTVVSTNPTVYKYQQYLYNFNIFDNNDVIPGSGSAYNKDPYPTRYIDQCASKDLFSESKYKLKDGTSVSSYDGKRYFFTDNPYSINPASDLAKFCINMGSEVYGTELTQTLNVTEDIAGADRIQDCRIDKGAYEYNGSNEIKPETGTEKHRVYSTVDDLTGTEKDFNVATYYVSQNGGGVANASNAANAACNGKLQQVLDAAGRYKYANPKAHVIVKLAAVPGGGYEPSRTTDYNTNLDVNPRQYSIQIPHGVEVQGGWNDEFKERDPLNKKTLLKGGFNYDEGTSTAYHVVTFTDYVFDENGNRIATGKTGDDGLPIYEKLSDVITTYKATWEQTPGDNLFSRSLLNGCFIEGGEADGVLEENQRGGAAVVTDFADISNCVIQNNSASGYGGGLYVQSSGIVSGCIIQDNNAAYGAGIAIEEPDTSGLSTWSILAYNTIVYNGNETSTKNGGGIFFNTNLRSIGNVVWMNKSSDQSDIAGVVNVDAVQDVWNFPVNYTAVTNVREAGVNNISVSGMSDQGLRWQADDKLKTEERVYQYYAMQKSSVLARAALPYQTMRSMIRFFPGIDSVDIAGVKRMSQTANDETAYDGTSLVVKDNVSTDIGARAINASYDVAVAKVFYRLFVVHPSSVSNDKANKLLDSDDEIYKQVGSSFANPFQRLGDAFDYIMHVRQREESSGDTTPEKDKPRNHRFEVFVAGGTYYPYTNMYGEQGAVRTNTFNIPEGVAVIGGIDVSKGDHMYCQATSGTVTVNGVTLYGKSTDDIRAERVRYDINKNSVVEPWEMENQTILSGLSVGSDLQVKNVYHVINCNADEKSVGKLPEYFSDNNLTTVTTDAAKETTTSRLNRTILLDGLVIRDGSAMGYETSVQNKLWYFRGGGIMVDGTEVSDDKYEDGVGAPKRSIPMVVANTLFQNNRARLGGAIFTNGQLDVVGCSFVQNYTKSPDDVTADDYDRDFVTWSGGGAIATNDEVTIVNSIFANNEAIKGTGTLNKTYTDSNGKTNNETLGYGGVLWAGDNSSIALVNCNSVRNKAHSYPSIYNTLPNSKSNHIHIAVNSIFWGNEVDTDGDKRLANFGSDNDEALFFCAYEDGHGQTVKTSSEDLRAKDVTYGDLTNLYAFLGNKNNNVIINGNNDAVDGPNFIQPSTKAGIDGYMSSADWLLSRVNQLVDAGWGEIEQTTAGKFEKDDASGEFKAHGIYPLLSKFYKNGFKLTLLPLGDEKYMSYANDKNEESTENMNRISADPLGNVTKDYIDIGVYEYQHSQLTVADGDSIDVMWVSNEETTGAADGRSWDTPTSDLQRAIETLLLSRNDRPKVVKIMGGTYSPTYTLDENNNGFQIHTGENNGMVALKKKIISGHDYMAESLTIEGGYSKDIEGARDIEQYPTVLEMAKKSTSTPDNMAHLFLISDAEQWKTQGNRGSGGTIGETIDVTTGGINKSSTTTGQVMPITFDGLTFINNYASNAHTESKGTAIGGAAIYYKEQFKSDENTKKKTETHLDAIGVPKLTIKNCIFQQNGENTATSVPAVRIEQGGGRTLIYNSVFHSGSGNPLECTDQVSIVNCTFAMNGGHIKLSDAATGTSSLYNSLIWKDDQNNSMTTQYEGIAIGDSMQYNAITGIENTEEENNYHNVGLDDRNYNAMEGPNFVNGDGSDISKRDYHINPGVRTLTRANYLLYARNVLGWVDGKTIKDKDGNEITLTDDKIKELLADTVYTKDLANKVRLYDGSMERGAYECSSAMQRVLFVNPSKVAGTMSGLSWENAYGSGMVQRAIDAAAVYTYFNRNADDPTVAKSYVFIKGSEGNTTPEAITLRNGVSVYGSIAPGYTAEPDAVKDSNTGEVQYNNGARSFENKAITEYIDKVKAGRPGLAAKTTNRTRVAGISTITMKTGYGFGALVDGVEVRSDKELTAPAIDITDDISNLVLRNMMIDGNTVNADDQGKGHPVVNLEHGLLYNALVYGNKVAGGQPIVSVGSNGTMLNCTVVADAAGQRTVSNAGKVINCLDYNSADKAADENGSGSYTSCYAATGNPFAPYLRADNVYTLPDYLTSHVPYYYQLHENSKAINAGTKEFTLSTELASFVDLANDRDILGNPRTLGGTVDMGCFETWSIADGDSRYATADGNRYPHEGSVVYIGKDASLSLGSTKGGTQIFTSENAFMPGYLLLKPGASLYGNGNVIHASYVAAERSFPKDMQYTLMSMPFPYDYSNALTTTPNADGSLTETKYDIPLGKTYNGEKRSAWDYSFHDANSECWEELPSKAMKACEGWLLHFDQPLAAETTVRFTGFGSQNGEYVYSEDQNAKTVTLTQYNTTKTTDGSAHFTKLENMGWNLKGMPWLVSGYKTYRVTNGTCDMNVPHVLYTVSADGNNFNTQQSWTDGSTLDFGSAFFTQTAIIGDKETVTFAIPVASDNFVAPAKPFVALSDEDGRTDNVEVDVDDEAKGLAFNIGSDGVKWQSFNDSVPQVYLLDGNGVALSLAGKAPVGVEMAMGYRSVGGRLTVALPDVAAFDGKSVWLKDKATGEVTDLTQASYSLNVAPGYNDNRLTLTIGGVRPYGSSDSSSDSGSSWTVSADDGHLVVRGISDGDAVTIYSVGGAMVERGSASGATYTSRALDQGVYIVRVNGSSKKVSLRLGR</sequence>
<dbReference type="InterPro" id="IPR011050">
    <property type="entry name" value="Pectin_lyase_fold/virulence"/>
</dbReference>
<dbReference type="SUPFAM" id="SSF51126">
    <property type="entry name" value="Pectin lyase-like"/>
    <property type="match status" value="7"/>
</dbReference>
<dbReference type="SMART" id="SM00710">
    <property type="entry name" value="PbH1"/>
    <property type="match status" value="20"/>
</dbReference>
<dbReference type="EMBL" id="BPUB01000001">
    <property type="protein sequence ID" value="GJG57302.1"/>
    <property type="molecule type" value="Genomic_DNA"/>
</dbReference>
<accession>A0A9R1C786</accession>
<evidence type="ECO:0000313" key="3">
    <source>
        <dbReference type="Proteomes" id="UP000825483"/>
    </source>
</evidence>
<comment type="caution">
    <text evidence="2">The sequence shown here is derived from an EMBL/GenBank/DDBJ whole genome shotgun (WGS) entry which is preliminary data.</text>
</comment>
<protein>
    <submittedName>
        <fullName evidence="2">Uncharacterized protein</fullName>
    </submittedName>
</protein>
<keyword evidence="3" id="KW-1185">Reference proteome</keyword>
<dbReference type="Proteomes" id="UP000825483">
    <property type="component" value="Unassembled WGS sequence"/>
</dbReference>
<dbReference type="InterPro" id="IPR012334">
    <property type="entry name" value="Pectin_lyas_fold"/>
</dbReference>
<name>A0A9R1C786_9BACT</name>
<reference evidence="2" key="1">
    <citation type="journal article" date="2022" name="Int. J. Syst. Evol. Microbiol.">
        <title>Prevotella lacticifex sp. nov., isolated from the rumen of cows.</title>
        <authorList>
            <person name="Shinkai T."/>
            <person name="Ikeyama N."/>
            <person name="Kumagai M."/>
            <person name="Ohmori H."/>
            <person name="Sakamoto M."/>
            <person name="Ohkuma M."/>
            <person name="Mitsumori M."/>
        </authorList>
    </citation>
    <scope>NUCLEOTIDE SEQUENCE</scope>
    <source>
        <strain evidence="2">R5076</strain>
    </source>
</reference>
<feature type="region of interest" description="Disordered" evidence="1">
    <location>
        <begin position="143"/>
        <end position="178"/>
    </location>
</feature>